<dbReference type="InterPro" id="IPR006675">
    <property type="entry name" value="HDIG_dom"/>
</dbReference>
<dbReference type="SMART" id="SM00471">
    <property type="entry name" value="HDc"/>
    <property type="match status" value="1"/>
</dbReference>
<dbReference type="OrthoDB" id="52832at2157"/>
<dbReference type="AlphaFoldDB" id="A0A099T338"/>
<reference evidence="2 3" key="1">
    <citation type="submission" date="2014-09" db="EMBL/GenBank/DDBJ databases">
        <title>Draft genome sequence of an obligately methylotrophic methanogen, Methanococcoides methylutens, isolated from marine sediment.</title>
        <authorList>
            <person name="Guan Y."/>
            <person name="Ngugi D.K."/>
            <person name="Blom J."/>
            <person name="Ali S."/>
            <person name="Ferry J.G."/>
            <person name="Stingl U."/>
        </authorList>
    </citation>
    <scope>NUCLEOTIDE SEQUENCE [LARGE SCALE GENOMIC DNA]</scope>
    <source>
        <strain evidence="2 3">DSM 2657</strain>
    </source>
</reference>
<dbReference type="InterPro" id="IPR004454">
    <property type="entry name" value="HD-related"/>
</dbReference>
<name>A0A099T338_METMT</name>
<keyword evidence="2" id="KW-0378">Hydrolase</keyword>
<keyword evidence="3" id="KW-1185">Reference proteome</keyword>
<protein>
    <submittedName>
        <fullName evidence="2">Phosphohydrolase</fullName>
    </submittedName>
</protein>
<dbReference type="SUPFAM" id="SSF109604">
    <property type="entry name" value="HD-domain/PDEase-like"/>
    <property type="match status" value="1"/>
</dbReference>
<dbReference type="EMBL" id="JRHO01000013">
    <property type="protein sequence ID" value="KGK98593.1"/>
    <property type="molecule type" value="Genomic_DNA"/>
</dbReference>
<accession>A0A099T338</accession>
<dbReference type="RefSeq" id="WP_048194355.1">
    <property type="nucleotide sequence ID" value="NZ_CAAGSM010000009.1"/>
</dbReference>
<evidence type="ECO:0000313" key="3">
    <source>
        <dbReference type="Proteomes" id="UP000029859"/>
    </source>
</evidence>
<evidence type="ECO:0000313" key="2">
    <source>
        <dbReference type="EMBL" id="KGK98593.1"/>
    </source>
</evidence>
<dbReference type="InterPro" id="IPR006674">
    <property type="entry name" value="HD_domain"/>
</dbReference>
<dbReference type="InterPro" id="IPR003607">
    <property type="entry name" value="HD/PDEase_dom"/>
</dbReference>
<dbReference type="Pfam" id="PF01966">
    <property type="entry name" value="HD"/>
    <property type="match status" value="1"/>
</dbReference>
<dbReference type="Gene3D" id="1.10.3210.10">
    <property type="entry name" value="Hypothetical protein af1432"/>
    <property type="match status" value="1"/>
</dbReference>
<evidence type="ECO:0000259" key="1">
    <source>
        <dbReference type="PROSITE" id="PS51831"/>
    </source>
</evidence>
<dbReference type="PANTHER" id="PTHR38659">
    <property type="entry name" value="METAL-DEPENDENT PHOSPHOHYDROLASE"/>
    <property type="match status" value="1"/>
</dbReference>
<feature type="domain" description="HD" evidence="1">
    <location>
        <begin position="20"/>
        <end position="132"/>
    </location>
</feature>
<dbReference type="PANTHER" id="PTHR38659:SF2">
    <property type="entry name" value="HDIG DOMAIN PROTEIN"/>
    <property type="match status" value="1"/>
</dbReference>
<sequence>MISPSDALELLEEAGCAANVIRHCQVVSKKAVEIAAAYRGSGKDVDLGIVEVGALLHDIGRCRTHGIRHALEGASIAEDLDLDPRLIRIIRNHIGAGITCQEASLLGLPEDDYLPVSIEEKIVSHADNLVMGEETVTISRCIQRMKDRGMSEDAIARVQDLEDEVGIY</sequence>
<dbReference type="Proteomes" id="UP000029859">
    <property type="component" value="Unassembled WGS sequence"/>
</dbReference>
<dbReference type="NCBIfam" id="TIGR00295">
    <property type="entry name" value="TIGR00295 family protein"/>
    <property type="match status" value="1"/>
</dbReference>
<proteinExistence type="predicted"/>
<gene>
    <name evidence="2" type="ORF">LI82_06895</name>
</gene>
<dbReference type="GO" id="GO:0016787">
    <property type="term" value="F:hydrolase activity"/>
    <property type="evidence" value="ECO:0007669"/>
    <property type="project" value="UniProtKB-KW"/>
</dbReference>
<dbReference type="CDD" id="cd00077">
    <property type="entry name" value="HDc"/>
    <property type="match status" value="1"/>
</dbReference>
<organism evidence="2 3">
    <name type="scientific">Methanococcoides methylutens</name>
    <dbReference type="NCBI Taxonomy" id="2226"/>
    <lineage>
        <taxon>Archaea</taxon>
        <taxon>Methanobacteriati</taxon>
        <taxon>Methanobacteriota</taxon>
        <taxon>Stenosarchaea group</taxon>
        <taxon>Methanomicrobia</taxon>
        <taxon>Methanosarcinales</taxon>
        <taxon>Methanosarcinaceae</taxon>
        <taxon>Methanococcoides</taxon>
    </lineage>
</organism>
<comment type="caution">
    <text evidence="2">The sequence shown here is derived from an EMBL/GenBank/DDBJ whole genome shotgun (WGS) entry which is preliminary data.</text>
</comment>
<dbReference type="NCBIfam" id="TIGR00277">
    <property type="entry name" value="HDIG"/>
    <property type="match status" value="1"/>
</dbReference>
<dbReference type="PROSITE" id="PS51831">
    <property type="entry name" value="HD"/>
    <property type="match status" value="1"/>
</dbReference>